<dbReference type="SUPFAM" id="SSF51695">
    <property type="entry name" value="PLC-like phosphodiesterases"/>
    <property type="match status" value="1"/>
</dbReference>
<dbReference type="Proteomes" id="UP001148203">
    <property type="component" value="Unassembled WGS sequence"/>
</dbReference>
<comment type="caution">
    <text evidence="1">The sequence shown here is derived from an EMBL/GenBank/DDBJ whole genome shotgun (WGS) entry which is preliminary data.</text>
</comment>
<evidence type="ECO:0000313" key="1">
    <source>
        <dbReference type="EMBL" id="MDD0993024.1"/>
    </source>
</evidence>
<evidence type="ECO:0008006" key="3">
    <source>
        <dbReference type="Google" id="ProtNLM"/>
    </source>
</evidence>
<evidence type="ECO:0000313" key="2">
    <source>
        <dbReference type="Proteomes" id="UP001148203"/>
    </source>
</evidence>
<dbReference type="InterPro" id="IPR017946">
    <property type="entry name" value="PLC-like_Pdiesterase_TIM-brl"/>
</dbReference>
<dbReference type="Pfam" id="PF26178">
    <property type="entry name" value="PI-PLC_cat"/>
    <property type="match status" value="1"/>
</dbReference>
<name>A0ABT5NXV2_9PSED</name>
<accession>A0ABT5NXV2</accession>
<reference evidence="1 2" key="1">
    <citation type="submission" date="2022-05" db="EMBL/GenBank/DDBJ databases">
        <title>Novel Pseudomonas spp. Isolated from a Rainbow Trout Aquaculture Facility.</title>
        <authorList>
            <person name="Testerman T."/>
            <person name="Graf J."/>
        </authorList>
    </citation>
    <scope>NUCLEOTIDE SEQUENCE [LARGE SCALE GENOMIC DNA]</scope>
    <source>
        <strain evidence="1 2">ID681</strain>
    </source>
</reference>
<gene>
    <name evidence="1" type="ORF">M5G11_21060</name>
</gene>
<dbReference type="EMBL" id="JAMDGY010000076">
    <property type="protein sequence ID" value="MDD0993024.1"/>
    <property type="molecule type" value="Genomic_DNA"/>
</dbReference>
<dbReference type="PANTHER" id="PTHR13593">
    <property type="match status" value="1"/>
</dbReference>
<dbReference type="RefSeq" id="WP_273908852.1">
    <property type="nucleotide sequence ID" value="NZ_JAMDGX010000002.1"/>
</dbReference>
<dbReference type="Gene3D" id="3.20.20.190">
    <property type="entry name" value="Phosphatidylinositol (PI) phosphodiesterase"/>
    <property type="match status" value="1"/>
</dbReference>
<protein>
    <recommendedName>
        <fullName evidence="3">Phosphatidylinositol diacylglycerol-lyase</fullName>
    </recommendedName>
</protein>
<dbReference type="InterPro" id="IPR051057">
    <property type="entry name" value="PI-PLC_domain"/>
</dbReference>
<dbReference type="PANTHER" id="PTHR13593:SF140">
    <property type="entry name" value="PLC-LIKE PHOSPHODIESTERASE"/>
    <property type="match status" value="1"/>
</dbReference>
<keyword evidence="2" id="KW-1185">Reference proteome</keyword>
<proteinExistence type="predicted"/>
<organism evidence="1 2">
    <name type="scientific">Pseudomonas fontis</name>
    <dbReference type="NCBI Taxonomy" id="2942633"/>
    <lineage>
        <taxon>Bacteria</taxon>
        <taxon>Pseudomonadati</taxon>
        <taxon>Pseudomonadota</taxon>
        <taxon>Gammaproteobacteria</taxon>
        <taxon>Pseudomonadales</taxon>
        <taxon>Pseudomonadaceae</taxon>
        <taxon>Pseudomonas</taxon>
    </lineage>
</organism>
<sequence>MLGTLVSQAQATETAPGINVLTKPFDEYTWVTAHNAYLNDMKSQLQRGIRGFLLDLKPGNLDAGGVYLCHIGSTCDIRSEKKFSTELNNTFLPFLKSNPNAVITLLLETRVDRAAFAKALGEVPQIEKFVFNPNDYEHTSTWPTLDKIIKSGKRIVLISDVSDNIGFNIVGKVDIGAGKSVQVLEDHKWETQNTYDLGSTSLQHKWACVSRWESVPMAQSTVNFSGFEYWKRLFVLNQFHSFGSSQAHAGEVDNNLTYLERRVDNYCAAANDGKRRIPNYLAIDFNQVGDALPYAAALSQGGIYLHEGNNGDTARDTTCVLPAGHNYSFKLAARGCENDEARSLSLRGIKKGTRITLYDSPTASQHDDYAVVDIKRDIGLEERVVVSSFERSENNNNFKSTYVRNNGLDGKVSYIKIEPSAPTDFSDASIALHEGDRGTENLLCTIPLKSSQSFDFNKSSGYRCDNDEARSATLLKARAGAEVTFYGDRGSSSCKQGCLSIKVKEDITSPVLIPSFEYGFDNSQVSVKRTGGTQQLAGKVSSARIHTCNVLADTSVTPLRGTYENPRGWSETTTPGQIHKSDDRYFEANFSGSAATGNYYWPRGNTNNANWTFRGIHAGTYADPKLWSEETVVGRVHTDGYRYFVARFNGTAGGRYWPKGDNSDSNWTFGGNRAGTYAQPKRWREPTFKGAIHNPDAGPRFEAKFDGIAGAGDYYPKQGENDKWRLVAEGCPAVN</sequence>